<dbReference type="EC" id="3.4.21.105" evidence="10"/>
<dbReference type="GO" id="GO:0004252">
    <property type="term" value="F:serine-type endopeptidase activity"/>
    <property type="evidence" value="ECO:0007669"/>
    <property type="project" value="InterPro"/>
</dbReference>
<evidence type="ECO:0000256" key="6">
    <source>
        <dbReference type="ARBA" id="ARBA00023136"/>
    </source>
</evidence>
<feature type="transmembrane region" description="Helical" evidence="8">
    <location>
        <begin position="231"/>
        <end position="251"/>
    </location>
</feature>
<dbReference type="PROSITE" id="PS50005">
    <property type="entry name" value="TPR"/>
    <property type="match status" value="2"/>
</dbReference>
<protein>
    <submittedName>
        <fullName evidence="10">Rhomboid family intramembrane serine protease</fullName>
        <ecNumber evidence="10">3.4.21.105</ecNumber>
    </submittedName>
</protein>
<comment type="similarity">
    <text evidence="2">Belongs to the peptidase S54 family.</text>
</comment>
<dbReference type="GO" id="GO:0006508">
    <property type="term" value="P:proteolysis"/>
    <property type="evidence" value="ECO:0007669"/>
    <property type="project" value="UniProtKB-KW"/>
</dbReference>
<feature type="repeat" description="TPR" evidence="7">
    <location>
        <begin position="428"/>
        <end position="461"/>
    </location>
</feature>
<keyword evidence="3 8" id="KW-0812">Transmembrane</keyword>
<feature type="domain" description="Peptidase S54 rhomboid" evidence="9">
    <location>
        <begin position="222"/>
        <end position="356"/>
    </location>
</feature>
<accession>A0AB39HL11</accession>
<sequence length="511" mass="58663">MFNEQLMLFKLVQQLVMENGFNILHFDRPNAEVWVEKQEKRTNTLLRLSTHQFGWENQFNMDVLEADQKVRLLEKKARRKFEFHNIYIASHAPIENVENNITDSKGKIIKFYSITATNWQNAINILNEKIDGKIEHHVFEHAFTETEIAAEIEKTVYALSEYVKVQQKRAESILMYGKPMFTYILIAINVFIFILLEINGGSNNPYTLIEFGAKYNPAILEGEWWRLFSSMFLHVGILHLLMNMLALYYLGTLVERIYGKWRFLLIYLLGGLGGSLASFVFTVNIAAGASGAIFGLFGALLFFGIMYRDLFFRTMGSNIFIVIGINIVFGFTIPQIDNAAHIGGLIAGFIATTIVFVPNKNNKMVQILALAAYLILVSSLWIYGNQNDANSEIDHLNQIEQLINEEKYDEAIEETTKKIDGESSDYQAELLFQRSFAYIRLLDFDRAIEDLEASIEINDQFPVSHYNLALLYAEIGEFEAAETAITRALELEPDKEEYLELHENIKIELNQ</sequence>
<dbReference type="Gene3D" id="1.20.1540.10">
    <property type="entry name" value="Rhomboid-like"/>
    <property type="match status" value="1"/>
</dbReference>
<keyword evidence="7" id="KW-0802">TPR repeat</keyword>
<dbReference type="SUPFAM" id="SSF144091">
    <property type="entry name" value="Rhomboid-like"/>
    <property type="match status" value="1"/>
</dbReference>
<dbReference type="SMART" id="SM00028">
    <property type="entry name" value="TPR"/>
    <property type="match status" value="2"/>
</dbReference>
<dbReference type="InterPro" id="IPR050925">
    <property type="entry name" value="Rhomboid_protease_S54"/>
</dbReference>
<keyword evidence="5 8" id="KW-1133">Transmembrane helix</keyword>
<dbReference type="Pfam" id="PF14559">
    <property type="entry name" value="TPR_19"/>
    <property type="match status" value="1"/>
</dbReference>
<evidence type="ECO:0000313" key="10">
    <source>
        <dbReference type="EMBL" id="XDK31354.1"/>
    </source>
</evidence>
<dbReference type="Gene3D" id="1.25.40.10">
    <property type="entry name" value="Tetratricopeptide repeat domain"/>
    <property type="match status" value="1"/>
</dbReference>
<evidence type="ECO:0000259" key="9">
    <source>
        <dbReference type="Pfam" id="PF01694"/>
    </source>
</evidence>
<keyword evidence="10" id="KW-0645">Protease</keyword>
<organism evidence="10">
    <name type="scientific">Ornithinibacillus sp. 4-3</name>
    <dbReference type="NCBI Taxonomy" id="3231488"/>
    <lineage>
        <taxon>Bacteria</taxon>
        <taxon>Bacillati</taxon>
        <taxon>Bacillota</taxon>
        <taxon>Bacilli</taxon>
        <taxon>Bacillales</taxon>
        <taxon>Bacillaceae</taxon>
        <taxon>Ornithinibacillus</taxon>
    </lineage>
</organism>
<feature type="repeat" description="TPR" evidence="7">
    <location>
        <begin position="462"/>
        <end position="495"/>
    </location>
</feature>
<dbReference type="InterPro" id="IPR035952">
    <property type="entry name" value="Rhomboid-like_sf"/>
</dbReference>
<feature type="transmembrane region" description="Helical" evidence="8">
    <location>
        <begin position="180"/>
        <end position="198"/>
    </location>
</feature>
<reference evidence="10" key="1">
    <citation type="submission" date="2024-07" db="EMBL/GenBank/DDBJ databases">
        <title>Halotolerant mesophilic bacterium Ornithinibacillus sp. 4-3, sp. nov., isolated from soil.</title>
        <authorList>
            <person name="Sidarenka A.V."/>
            <person name="Guliayeva D.E."/>
            <person name="Leanovich S.I."/>
            <person name="Hileuskaya K.S."/>
            <person name="Akhremchuk A.E."/>
            <person name="Sikolenko M.A."/>
            <person name="Valentovich L.N."/>
        </authorList>
    </citation>
    <scope>NUCLEOTIDE SEQUENCE</scope>
    <source>
        <strain evidence="10">4-3</strain>
    </source>
</reference>
<evidence type="ECO:0000256" key="7">
    <source>
        <dbReference type="PROSITE-ProRule" id="PRU00339"/>
    </source>
</evidence>
<dbReference type="InterPro" id="IPR011990">
    <property type="entry name" value="TPR-like_helical_dom_sf"/>
</dbReference>
<feature type="transmembrane region" description="Helical" evidence="8">
    <location>
        <begin position="263"/>
        <end position="281"/>
    </location>
</feature>
<dbReference type="SUPFAM" id="SSF48452">
    <property type="entry name" value="TPR-like"/>
    <property type="match status" value="1"/>
</dbReference>
<evidence type="ECO:0000256" key="1">
    <source>
        <dbReference type="ARBA" id="ARBA00004141"/>
    </source>
</evidence>
<feature type="transmembrane region" description="Helical" evidence="8">
    <location>
        <begin position="287"/>
        <end position="307"/>
    </location>
</feature>
<dbReference type="PROSITE" id="PS50293">
    <property type="entry name" value="TPR_REGION"/>
    <property type="match status" value="1"/>
</dbReference>
<feature type="transmembrane region" description="Helical" evidence="8">
    <location>
        <begin position="364"/>
        <end position="383"/>
    </location>
</feature>
<dbReference type="AlphaFoldDB" id="A0AB39HL11"/>
<keyword evidence="6 8" id="KW-0472">Membrane</keyword>
<evidence type="ECO:0000256" key="2">
    <source>
        <dbReference type="ARBA" id="ARBA00009045"/>
    </source>
</evidence>
<dbReference type="InterPro" id="IPR022764">
    <property type="entry name" value="Peptidase_S54_rhomboid_dom"/>
</dbReference>
<evidence type="ECO:0000256" key="8">
    <source>
        <dbReference type="SAM" id="Phobius"/>
    </source>
</evidence>
<dbReference type="RefSeq" id="WP_368652082.1">
    <property type="nucleotide sequence ID" value="NZ_CP162599.1"/>
</dbReference>
<evidence type="ECO:0000256" key="4">
    <source>
        <dbReference type="ARBA" id="ARBA00022801"/>
    </source>
</evidence>
<dbReference type="Pfam" id="PF01694">
    <property type="entry name" value="Rhomboid"/>
    <property type="match status" value="1"/>
</dbReference>
<evidence type="ECO:0000256" key="5">
    <source>
        <dbReference type="ARBA" id="ARBA00022989"/>
    </source>
</evidence>
<feature type="transmembrane region" description="Helical" evidence="8">
    <location>
        <begin position="314"/>
        <end position="333"/>
    </location>
</feature>
<gene>
    <name evidence="10" type="ORF">AB4Y30_09925</name>
</gene>
<proteinExistence type="inferred from homology"/>
<dbReference type="PANTHER" id="PTHR43731:SF14">
    <property type="entry name" value="PRESENILIN-ASSOCIATED RHOMBOID-LIKE PROTEIN, MITOCHONDRIAL"/>
    <property type="match status" value="1"/>
</dbReference>
<dbReference type="GO" id="GO:0016020">
    <property type="term" value="C:membrane"/>
    <property type="evidence" value="ECO:0007669"/>
    <property type="project" value="UniProtKB-SubCell"/>
</dbReference>
<feature type="transmembrane region" description="Helical" evidence="8">
    <location>
        <begin position="339"/>
        <end position="357"/>
    </location>
</feature>
<dbReference type="InterPro" id="IPR019734">
    <property type="entry name" value="TPR_rpt"/>
</dbReference>
<name>A0AB39HL11_9BACI</name>
<keyword evidence="4 10" id="KW-0378">Hydrolase</keyword>
<dbReference type="PANTHER" id="PTHR43731">
    <property type="entry name" value="RHOMBOID PROTEASE"/>
    <property type="match status" value="1"/>
</dbReference>
<evidence type="ECO:0000256" key="3">
    <source>
        <dbReference type="ARBA" id="ARBA00022692"/>
    </source>
</evidence>
<dbReference type="EMBL" id="CP162599">
    <property type="protein sequence ID" value="XDK31354.1"/>
    <property type="molecule type" value="Genomic_DNA"/>
</dbReference>
<comment type="subcellular location">
    <subcellularLocation>
        <location evidence="1">Membrane</location>
        <topology evidence="1">Multi-pass membrane protein</topology>
    </subcellularLocation>
</comment>